<name>A0ABY5PQ19_9ACTN</name>
<comment type="function">
    <text evidence="7">SbcCD cleaves DNA hairpin structures. These structures can inhibit DNA replication and are intermediates in certain DNA recombination reactions. The complex acts as a 3'-&gt;5' double strand exonuclease that can open hairpins. It also has a 5' single-strand endonuclease activity.</text>
</comment>
<dbReference type="RefSeq" id="WP_257854774.1">
    <property type="nucleotide sequence ID" value="NZ_CP102514.1"/>
</dbReference>
<dbReference type="Gene3D" id="3.60.21.10">
    <property type="match status" value="1"/>
</dbReference>
<evidence type="ECO:0000313" key="10">
    <source>
        <dbReference type="EMBL" id="UUY46236.1"/>
    </source>
</evidence>
<keyword evidence="6 7" id="KW-0269">Exonuclease</keyword>
<dbReference type="InterPro" id="IPR004593">
    <property type="entry name" value="SbcD"/>
</dbReference>
<evidence type="ECO:0000259" key="8">
    <source>
        <dbReference type="Pfam" id="PF00149"/>
    </source>
</evidence>
<organism evidence="10 11">
    <name type="scientific">Streptomyces yangpuensis</name>
    <dbReference type="NCBI Taxonomy" id="1648182"/>
    <lineage>
        <taxon>Bacteria</taxon>
        <taxon>Bacillati</taxon>
        <taxon>Actinomycetota</taxon>
        <taxon>Actinomycetes</taxon>
        <taxon>Kitasatosporales</taxon>
        <taxon>Streptomycetaceae</taxon>
        <taxon>Streptomyces</taxon>
    </lineage>
</organism>
<sequence length="396" mass="42806">MRFLHTSDWHLGRRFHGEDLIDAQRRVLDHICETVRAERVDALLVAGDIYDRAIPGLDAVRLFSDALHQLADLEIPTVMISGNHDSAHRLGVGARLLARARVHLRTDPADVGTPVLLEDSDGPVAVYAVPYLEPTLVHTRLGAGTASHQAVLTSALDRIRADLGARPEGTRSVVLAHAFITAGGTPAGETGSERNISVGGVADADAAVFDGIDYTALGHLHRAQRVTDRVHYSGSPLAYSFSETGHDKSLTLVDLPGNAQPNAVPTVTRKALPPDLRLPLARLRGHLEDLLTDPAQEALVESWLHVTLTDTAHPYEPMARLKQRFPHTLHIEHTPAVVPAQATGSYGERLRGRGDLDIAHDFVTTVRGTGPTDEESALLQEAIDDSRIGAQVKETV</sequence>
<reference evidence="10" key="1">
    <citation type="submission" date="2022-08" db="EMBL/GenBank/DDBJ databases">
        <authorList>
            <person name="Tian L."/>
        </authorList>
    </citation>
    <scope>NUCLEOTIDE SEQUENCE</scope>
    <source>
        <strain evidence="10">CM253</strain>
    </source>
</reference>
<evidence type="ECO:0000256" key="6">
    <source>
        <dbReference type="ARBA" id="ARBA00022839"/>
    </source>
</evidence>
<dbReference type="SUPFAM" id="SSF56300">
    <property type="entry name" value="Metallo-dependent phosphatases"/>
    <property type="match status" value="1"/>
</dbReference>
<evidence type="ECO:0000256" key="2">
    <source>
        <dbReference type="ARBA" id="ARBA00011322"/>
    </source>
</evidence>
<evidence type="ECO:0000256" key="5">
    <source>
        <dbReference type="ARBA" id="ARBA00022801"/>
    </source>
</evidence>
<dbReference type="PANTHER" id="PTHR30337">
    <property type="entry name" value="COMPONENT OF ATP-DEPENDENT DSDNA EXONUCLEASE"/>
    <property type="match status" value="1"/>
</dbReference>
<keyword evidence="4 7" id="KW-0540">Nuclease</keyword>
<dbReference type="Pfam" id="PF00149">
    <property type="entry name" value="Metallophos"/>
    <property type="match status" value="1"/>
</dbReference>
<dbReference type="EMBL" id="CP102514">
    <property type="protein sequence ID" value="UUY46236.1"/>
    <property type="molecule type" value="Genomic_DNA"/>
</dbReference>
<dbReference type="Proteomes" id="UP001057738">
    <property type="component" value="Chromosome"/>
</dbReference>
<evidence type="ECO:0000256" key="3">
    <source>
        <dbReference type="ARBA" id="ARBA00013365"/>
    </source>
</evidence>
<protein>
    <recommendedName>
        <fullName evidence="3 7">Nuclease SbcCD subunit D</fullName>
    </recommendedName>
</protein>
<feature type="domain" description="Calcineurin-like phosphoesterase" evidence="8">
    <location>
        <begin position="1"/>
        <end position="222"/>
    </location>
</feature>
<dbReference type="GO" id="GO:0004527">
    <property type="term" value="F:exonuclease activity"/>
    <property type="evidence" value="ECO:0007669"/>
    <property type="project" value="UniProtKB-KW"/>
</dbReference>
<feature type="domain" description="Nuclease SbcCD subunit D C-terminal" evidence="9">
    <location>
        <begin position="279"/>
        <end position="364"/>
    </location>
</feature>
<evidence type="ECO:0000256" key="7">
    <source>
        <dbReference type="RuleBase" id="RU363069"/>
    </source>
</evidence>
<accession>A0ABY5PQ19</accession>
<dbReference type="GeneID" id="95572365"/>
<keyword evidence="7" id="KW-0255">Endonuclease</keyword>
<keyword evidence="7" id="KW-0233">DNA recombination</keyword>
<evidence type="ECO:0000313" key="11">
    <source>
        <dbReference type="Proteomes" id="UP001057738"/>
    </source>
</evidence>
<evidence type="ECO:0000256" key="4">
    <source>
        <dbReference type="ARBA" id="ARBA00022722"/>
    </source>
</evidence>
<gene>
    <name evidence="7" type="primary">sbcD</name>
    <name evidence="10" type="ORF">NRK68_02785</name>
</gene>
<comment type="similarity">
    <text evidence="1 7">Belongs to the SbcD family.</text>
</comment>
<keyword evidence="5 7" id="KW-0378">Hydrolase</keyword>
<dbReference type="Pfam" id="PF12320">
    <property type="entry name" value="SbcD_C"/>
    <property type="match status" value="1"/>
</dbReference>
<dbReference type="InterPro" id="IPR004843">
    <property type="entry name" value="Calcineurin-like_PHP"/>
</dbReference>
<comment type="subunit">
    <text evidence="2 7">Heterodimer of SbcC and SbcD.</text>
</comment>
<dbReference type="InterPro" id="IPR050535">
    <property type="entry name" value="DNA_Repair-Maintenance_Comp"/>
</dbReference>
<dbReference type="NCBIfam" id="TIGR00619">
    <property type="entry name" value="sbcd"/>
    <property type="match status" value="1"/>
</dbReference>
<keyword evidence="11" id="KW-1185">Reference proteome</keyword>
<dbReference type="InterPro" id="IPR041796">
    <property type="entry name" value="Mre11_N"/>
</dbReference>
<keyword evidence="7" id="KW-0235">DNA replication</keyword>
<evidence type="ECO:0000259" key="9">
    <source>
        <dbReference type="Pfam" id="PF12320"/>
    </source>
</evidence>
<dbReference type="PANTHER" id="PTHR30337:SF0">
    <property type="entry name" value="NUCLEASE SBCCD SUBUNIT D"/>
    <property type="match status" value="1"/>
</dbReference>
<dbReference type="CDD" id="cd00840">
    <property type="entry name" value="MPP_Mre11_N"/>
    <property type="match status" value="1"/>
</dbReference>
<evidence type="ECO:0000256" key="1">
    <source>
        <dbReference type="ARBA" id="ARBA00010555"/>
    </source>
</evidence>
<proteinExistence type="inferred from homology"/>
<dbReference type="InterPro" id="IPR026843">
    <property type="entry name" value="SbcD_C"/>
</dbReference>
<dbReference type="InterPro" id="IPR029052">
    <property type="entry name" value="Metallo-depent_PP-like"/>
</dbReference>